<evidence type="ECO:0000259" key="1">
    <source>
        <dbReference type="Pfam" id="PF00561"/>
    </source>
</evidence>
<accession>A0A4V2ZXW1</accession>
<dbReference type="InterPro" id="IPR000639">
    <property type="entry name" value="Epox_hydrolase-like"/>
</dbReference>
<dbReference type="GO" id="GO:0016787">
    <property type="term" value="F:hydrolase activity"/>
    <property type="evidence" value="ECO:0007669"/>
    <property type="project" value="UniProtKB-KW"/>
</dbReference>
<reference evidence="2 3" key="1">
    <citation type="submission" date="2019-03" db="EMBL/GenBank/DDBJ databases">
        <title>Paraburkholderia sp. 4M-K11, isolated from subtropical forest soil.</title>
        <authorList>
            <person name="Gao Z.-H."/>
            <person name="Qiu L.-H."/>
        </authorList>
    </citation>
    <scope>NUCLEOTIDE SEQUENCE [LARGE SCALE GENOMIC DNA]</scope>
    <source>
        <strain evidence="2 3">4M-K11</strain>
    </source>
</reference>
<dbReference type="Gene3D" id="3.40.50.1820">
    <property type="entry name" value="alpha/beta hydrolase"/>
    <property type="match status" value="1"/>
</dbReference>
<dbReference type="AlphaFoldDB" id="A0A4V2ZXW1"/>
<comment type="caution">
    <text evidence="2">The sequence shown here is derived from an EMBL/GenBank/DDBJ whole genome shotgun (WGS) entry which is preliminary data.</text>
</comment>
<dbReference type="SUPFAM" id="SSF53474">
    <property type="entry name" value="alpha/beta-Hydrolases"/>
    <property type="match status" value="1"/>
</dbReference>
<evidence type="ECO:0000313" key="3">
    <source>
        <dbReference type="Proteomes" id="UP000295722"/>
    </source>
</evidence>
<protein>
    <submittedName>
        <fullName evidence="2">Alpha/beta fold hydrolase</fullName>
    </submittedName>
</protein>
<keyword evidence="2" id="KW-0378">Hydrolase</keyword>
<dbReference type="InterPro" id="IPR050228">
    <property type="entry name" value="Carboxylesterase_BioH"/>
</dbReference>
<evidence type="ECO:0000313" key="2">
    <source>
        <dbReference type="EMBL" id="TDG17292.1"/>
    </source>
</evidence>
<proteinExistence type="predicted"/>
<dbReference type="EMBL" id="SMRP01000047">
    <property type="protein sequence ID" value="TDG17292.1"/>
    <property type="molecule type" value="Genomic_DNA"/>
</dbReference>
<dbReference type="RefSeq" id="WP_133200026.1">
    <property type="nucleotide sequence ID" value="NZ_JBHUCW010000026.1"/>
</dbReference>
<organism evidence="2 3">
    <name type="scientific">Paraburkholderia silviterrae</name>
    <dbReference type="NCBI Taxonomy" id="2528715"/>
    <lineage>
        <taxon>Bacteria</taxon>
        <taxon>Pseudomonadati</taxon>
        <taxon>Pseudomonadota</taxon>
        <taxon>Betaproteobacteria</taxon>
        <taxon>Burkholderiales</taxon>
        <taxon>Burkholderiaceae</taxon>
        <taxon>Paraburkholderia</taxon>
    </lineage>
</organism>
<dbReference type="OrthoDB" id="9780765at2"/>
<dbReference type="PRINTS" id="PR00412">
    <property type="entry name" value="EPOXHYDRLASE"/>
</dbReference>
<feature type="domain" description="AB hydrolase-1" evidence="1">
    <location>
        <begin position="21"/>
        <end position="250"/>
    </location>
</feature>
<gene>
    <name evidence="2" type="ORF">EYW47_38415</name>
</gene>
<dbReference type="PRINTS" id="PR00111">
    <property type="entry name" value="ABHYDROLASE"/>
</dbReference>
<dbReference type="PANTHER" id="PTHR43194">
    <property type="entry name" value="HYDROLASE ALPHA/BETA FOLD FAMILY"/>
    <property type="match status" value="1"/>
</dbReference>
<dbReference type="InterPro" id="IPR029058">
    <property type="entry name" value="AB_hydrolase_fold"/>
</dbReference>
<dbReference type="InterPro" id="IPR000073">
    <property type="entry name" value="AB_hydrolase_1"/>
</dbReference>
<sequence>MAYYVHEKRRNYYVEFGHGRPIVLLHGIGNSGRAWSPQIAPLVAAGFRVIVPDHAGHGASARIDGPLGIADLARDVVALLDHLEIESATIVGLSLGGLIAIELALCAPTLVDRLVLANSFPSTATDAFRVLADQWAMTFRSADGPVKRFEGAWPLNVSASFRASDAGLATWQTWHAIAATSDGRSLAYIAQGIVGYDASTRLTAIAKPTLVIAGSDDRISPTSIGQEMSAQIRMAKFVEIQNAAHISNVDSANVFNEELAAFLIG</sequence>
<dbReference type="Proteomes" id="UP000295722">
    <property type="component" value="Unassembled WGS sequence"/>
</dbReference>
<dbReference type="Pfam" id="PF00561">
    <property type="entry name" value="Abhydrolase_1"/>
    <property type="match status" value="1"/>
</dbReference>
<dbReference type="PANTHER" id="PTHR43194:SF5">
    <property type="entry name" value="PIMELOYL-[ACYL-CARRIER PROTEIN] METHYL ESTER ESTERASE"/>
    <property type="match status" value="1"/>
</dbReference>
<keyword evidence="3" id="KW-1185">Reference proteome</keyword>
<name>A0A4V2ZXW1_9BURK</name>